<keyword evidence="2" id="KW-1185">Reference proteome</keyword>
<dbReference type="EMBL" id="JX866719">
    <property type="protein sequence ID" value="AFZ77610.1"/>
    <property type="molecule type" value="Genomic_DNA"/>
</dbReference>
<sequence>MRKTPFEFKLLEYIRFNNGIDAMLMEKELLKSYKTANFSGFDGATEWLLWDSKILKEFRNVKS</sequence>
<dbReference type="KEGG" id="vg:14515717"/>
<protein>
    <submittedName>
        <fullName evidence="1">Uncharacterized protein</fullName>
    </submittedName>
</protein>
<evidence type="ECO:0000313" key="1">
    <source>
        <dbReference type="EMBL" id="AFZ77610.1"/>
    </source>
</evidence>
<dbReference type="RefSeq" id="YP_007392877.1">
    <property type="nucleotide sequence ID" value="NC_020204.1"/>
</dbReference>
<name>L0ASY4_9CAUD</name>
<proteinExistence type="predicted"/>
<reference evidence="1 2" key="1">
    <citation type="journal article" date="2012" name="J. Virol.">
        <title>Complete Genome Sequence of Klebsiella pneumoniae Phage JD001.</title>
        <authorList>
            <person name="Cui Z."/>
            <person name="Shen W."/>
            <person name="Wang Z."/>
            <person name="Zhang H."/>
            <person name="Me R."/>
            <person name="Wang Y."/>
            <person name="Zeng L."/>
            <person name="Zhu Y."/>
            <person name="Qin J."/>
            <person name="He P."/>
            <person name="Guo X."/>
        </authorList>
    </citation>
    <scope>NUCLEOTIDE SEQUENCE [LARGE SCALE GENOMIC DNA]</scope>
</reference>
<dbReference type="Proteomes" id="UP000010803">
    <property type="component" value="Segment"/>
</dbReference>
<accession>L0ASY4</accession>
<evidence type="ECO:0000313" key="2">
    <source>
        <dbReference type="Proteomes" id="UP000010803"/>
    </source>
</evidence>
<organism evidence="1 2">
    <name type="scientific">Klebsiella phage JD001</name>
    <dbReference type="NCBI Taxonomy" id="1236000"/>
    <lineage>
        <taxon>Viruses</taxon>
        <taxon>Duplodnaviria</taxon>
        <taxon>Heunggongvirae</taxon>
        <taxon>Uroviricota</taxon>
        <taxon>Caudoviricetes</taxon>
        <taxon>Jameshumphriesvirinae</taxon>
        <taxon>Jedunavirus</taxon>
        <taxon>Jedunavirus JD001</taxon>
    </lineage>
</organism>
<dbReference type="GeneID" id="14515717"/>